<dbReference type="SUPFAM" id="SSF52540">
    <property type="entry name" value="P-loop containing nucleoside triphosphate hydrolases"/>
    <property type="match status" value="2"/>
</dbReference>
<dbReference type="NCBIfam" id="NF006799">
    <property type="entry name" value="PRK09302.1"/>
    <property type="match status" value="1"/>
</dbReference>
<organism evidence="10 11">
    <name type="scientific">Hufsiella ginkgonis</name>
    <dbReference type="NCBI Taxonomy" id="2695274"/>
    <lineage>
        <taxon>Bacteria</taxon>
        <taxon>Pseudomonadati</taxon>
        <taxon>Bacteroidota</taxon>
        <taxon>Sphingobacteriia</taxon>
        <taxon>Sphingobacteriales</taxon>
        <taxon>Sphingobacteriaceae</taxon>
        <taxon>Hufsiella</taxon>
    </lineage>
</organism>
<feature type="domain" description="KaiC" evidence="9">
    <location>
        <begin position="14"/>
        <end position="253"/>
    </location>
</feature>
<dbReference type="GO" id="GO:0016787">
    <property type="term" value="F:hydrolase activity"/>
    <property type="evidence" value="ECO:0007669"/>
    <property type="project" value="UniProtKB-KW"/>
</dbReference>
<comment type="caution">
    <text evidence="10">The sequence shown here is derived from an EMBL/GenBank/DDBJ whole genome shotgun (WGS) entry which is preliminary data.</text>
</comment>
<sequence length="579" mass="64477">MAKIKPSLPASTLRKTPTGIQGLDEITLGGLPAGRPTLVCGSAGCGKTLLSIEFIVRGATEYNEPGVFVAFEEKMDELTVNVASLGFDLIKLQEEKKIRLDHVHIERSEIEETGEYDLEGLFIRLGHAIDSIGAKRVVLDTIESLFSGLSNEAILRAELRRLFQWLKEKGVTAIITGERGEKTLTRQGLEEYVSDCVILLDHRVIHQISTRRIRVVKYRGSVHGTNEYPFLIDEHGISVLPVTSLKLQGEVSSDRVSTGFHSLDQMFGGKGFFKGSSILVSGTAGTGKTSIGANFINAACLRGEQCIYFAFEESPGQIIRNMRSIGLDLQQHVDNGLLLFHASRPTLYGLEMHLVSIYNIIKRHKPATVVVDPITNLISVGSVSEVKSMMTRLLDFLQNEGITAMFTALSRITKINEETDEEVSSLVDAWITVRDMENNGERNRGLYVMKSRGMRHSNQVREFMITGDGLSLVDVYIGPEGVLTGSAREAQQLEEQTGQVLRTHASNRKDREIDRKRMVLEAKIASLRSEFESVEEELNKVYIEDDLKKEIMRKTRSDMARIRGGANRQGDPVKRKGKK</sequence>
<keyword evidence="11" id="KW-1185">Reference proteome</keyword>
<keyword evidence="5" id="KW-0418">Kinase</keyword>
<dbReference type="GO" id="GO:0004674">
    <property type="term" value="F:protein serine/threonine kinase activity"/>
    <property type="evidence" value="ECO:0007669"/>
    <property type="project" value="UniProtKB-EC"/>
</dbReference>
<dbReference type="InterPro" id="IPR027417">
    <property type="entry name" value="P-loop_NTPase"/>
</dbReference>
<dbReference type="InterPro" id="IPR010624">
    <property type="entry name" value="KaiC_dom"/>
</dbReference>
<evidence type="ECO:0000256" key="3">
    <source>
        <dbReference type="ARBA" id="ARBA00022679"/>
    </source>
</evidence>
<dbReference type="PROSITE" id="PS51146">
    <property type="entry name" value="KAIC"/>
    <property type="match status" value="2"/>
</dbReference>
<dbReference type="PANTHER" id="PTHR42926">
    <property type="match status" value="1"/>
</dbReference>
<dbReference type="AlphaFoldDB" id="A0A7K1XTG7"/>
<keyword evidence="6" id="KW-0378">Hydrolase</keyword>
<evidence type="ECO:0000256" key="7">
    <source>
        <dbReference type="SAM" id="Coils"/>
    </source>
</evidence>
<dbReference type="SMART" id="SM00382">
    <property type="entry name" value="AAA"/>
    <property type="match status" value="2"/>
</dbReference>
<dbReference type="GO" id="GO:0005524">
    <property type="term" value="F:ATP binding"/>
    <property type="evidence" value="ECO:0007669"/>
    <property type="project" value="InterPro"/>
</dbReference>
<keyword evidence="7" id="KW-0175">Coiled coil</keyword>
<protein>
    <recommendedName>
        <fullName evidence="1">non-specific serine/threonine protein kinase</fullName>
        <ecNumber evidence="1">2.7.11.1</ecNumber>
    </recommendedName>
</protein>
<dbReference type="InterPro" id="IPR047221">
    <property type="entry name" value="KaiC_N"/>
</dbReference>
<accession>A0A7K1XTG7</accession>
<dbReference type="InterPro" id="IPR003593">
    <property type="entry name" value="AAA+_ATPase"/>
</dbReference>
<evidence type="ECO:0000256" key="6">
    <source>
        <dbReference type="ARBA" id="ARBA00022801"/>
    </source>
</evidence>
<dbReference type="PANTHER" id="PTHR42926:SF1">
    <property type="entry name" value="CIRCADIAN CLOCK OSCILLATOR PROTEIN KAIC 1"/>
    <property type="match status" value="1"/>
</dbReference>
<gene>
    <name evidence="10" type="primary">kaiC</name>
    <name evidence="10" type="ORF">GS398_03010</name>
</gene>
<dbReference type="InterPro" id="IPR051347">
    <property type="entry name" value="Circadian_clock_KaiC-rel"/>
</dbReference>
<feature type="coiled-coil region" evidence="7">
    <location>
        <begin position="517"/>
        <end position="544"/>
    </location>
</feature>
<evidence type="ECO:0000256" key="5">
    <source>
        <dbReference type="ARBA" id="ARBA00022777"/>
    </source>
</evidence>
<dbReference type="InterPro" id="IPR030665">
    <property type="entry name" value="KaiC"/>
</dbReference>
<dbReference type="PIRSF" id="PIRSF039117">
    <property type="entry name" value="KaiC"/>
    <property type="match status" value="1"/>
</dbReference>
<keyword evidence="2" id="KW-0597">Phosphoprotein</keyword>
<evidence type="ECO:0000256" key="1">
    <source>
        <dbReference type="ARBA" id="ARBA00012513"/>
    </source>
</evidence>
<dbReference type="EMBL" id="WVHS01000001">
    <property type="protein sequence ID" value="MXV14254.1"/>
    <property type="molecule type" value="Genomic_DNA"/>
</dbReference>
<dbReference type="Proteomes" id="UP000451233">
    <property type="component" value="Unassembled WGS sequence"/>
</dbReference>
<reference evidence="10 11" key="1">
    <citation type="submission" date="2019-11" db="EMBL/GenBank/DDBJ databases">
        <title>Pedobacter sp. HMF7056 Genome sequencing and assembly.</title>
        <authorList>
            <person name="Kang H."/>
            <person name="Kim H."/>
            <person name="Joh K."/>
        </authorList>
    </citation>
    <scope>NUCLEOTIDE SEQUENCE [LARGE SCALE GENOMIC DNA]</scope>
    <source>
        <strain evidence="10 11">HMF7056</strain>
    </source>
</reference>
<keyword evidence="4" id="KW-0677">Repeat</keyword>
<dbReference type="InterPro" id="IPR014774">
    <property type="entry name" value="KaiC-like_dom"/>
</dbReference>
<dbReference type="RefSeq" id="WP_160905239.1">
    <property type="nucleotide sequence ID" value="NZ_WVHS01000001.1"/>
</dbReference>
<evidence type="ECO:0000313" key="10">
    <source>
        <dbReference type="EMBL" id="MXV14254.1"/>
    </source>
</evidence>
<keyword evidence="3" id="KW-0808">Transferase</keyword>
<evidence type="ECO:0000256" key="4">
    <source>
        <dbReference type="ARBA" id="ARBA00022737"/>
    </source>
</evidence>
<proteinExistence type="predicted"/>
<feature type="domain" description="KaiC" evidence="9">
    <location>
        <begin position="254"/>
        <end position="486"/>
    </location>
</feature>
<evidence type="ECO:0000256" key="8">
    <source>
        <dbReference type="SAM" id="MobiDB-lite"/>
    </source>
</evidence>
<name>A0A7K1XTG7_9SPHI</name>
<evidence type="ECO:0000313" key="11">
    <source>
        <dbReference type="Proteomes" id="UP000451233"/>
    </source>
</evidence>
<dbReference type="CDD" id="cd19485">
    <property type="entry name" value="KaiC-N"/>
    <property type="match status" value="1"/>
</dbReference>
<dbReference type="Gene3D" id="3.40.50.300">
    <property type="entry name" value="P-loop containing nucleotide triphosphate hydrolases"/>
    <property type="match status" value="2"/>
</dbReference>
<dbReference type="EC" id="2.7.11.1" evidence="1"/>
<dbReference type="Pfam" id="PF06745">
    <property type="entry name" value="ATPase"/>
    <property type="match status" value="2"/>
</dbReference>
<evidence type="ECO:0000259" key="9">
    <source>
        <dbReference type="PROSITE" id="PS51146"/>
    </source>
</evidence>
<evidence type="ECO:0000256" key="2">
    <source>
        <dbReference type="ARBA" id="ARBA00022553"/>
    </source>
</evidence>
<feature type="region of interest" description="Disordered" evidence="8">
    <location>
        <begin position="558"/>
        <end position="579"/>
    </location>
</feature>